<feature type="region of interest" description="Disordered" evidence="2">
    <location>
        <begin position="148"/>
        <end position="173"/>
    </location>
</feature>
<feature type="compositionally biased region" description="Low complexity" evidence="2">
    <location>
        <begin position="164"/>
        <end position="173"/>
    </location>
</feature>
<dbReference type="Proteomes" id="UP001148838">
    <property type="component" value="Unassembled WGS sequence"/>
</dbReference>
<name>A0ABQ8TJ98_PERAM</name>
<protein>
    <recommendedName>
        <fullName evidence="3">Reverse transcriptase domain-containing protein</fullName>
    </recommendedName>
</protein>
<evidence type="ECO:0000256" key="1">
    <source>
        <dbReference type="SAM" id="Coils"/>
    </source>
</evidence>
<accession>A0ABQ8TJ98</accession>
<gene>
    <name evidence="4" type="ORF">ANN_13393</name>
</gene>
<sequence>GAVGSDPAMSLTRGQPNVEGALNSQPEGTQQEQRKPTIGGRKPQTKRAGLGTKKGGLGAQKVKTNFAEIEREAALADQLKVQAAEEAKLMAEKSAEEEQKQIASMRLAYQDLSLQQKKEEEKLKQVDPMKAQQIERLGMGFASRTGVSHSALSDMKTIEQESPSKVASSSAKSVFDRDAEPDGFFDDFLFSSPSPGFGMYKNSPSENKSLEAMFLDGNTSRDRYGSSKGWGSFEPESRQPSSSSYTSDDRPTPEGSLCLLFLPVLEMKHRRSLEVPKPSRQSSTLGTRQTTVCVMRKKGKGVLFHQKDHQDLLDSYKIKWERKANLSRFEGSSSISSAEYFGTSSSHNSGGGAGGGGSHLSAPDLEDVKESVRQGVTKVAGKLSSIANGVMSSIQVIRFLAWLHSRRKVQLLVLCRVFLALEYAIRKIQVNTEGLELNGLHQLLVYADDVNMLGENPQTIRENAEILVEASRAIGLEVNPEKTKYMIMSRDQNIVRNGTIKIGDLSFEEVEKFKYLGATVTNLNDTREEIKRRINMGNACYYSVEKLLSSSLLSKSLKVRIYKTVILPVVLYGCETWTLTLREEQRLRVFENKVLRKIFGAKRDEVTGEWRKLHNAELHALYTSPDIIRNIKSRRLKWAGHVARMGESRNAYRVLVGRPEGKRPLERPRHRWEDNIKMDLREVGYDGRDWINLAQDRDQWRAYVRAAMNLRVP</sequence>
<feature type="domain" description="Reverse transcriptase" evidence="3">
    <location>
        <begin position="440"/>
        <end position="519"/>
    </location>
</feature>
<dbReference type="InterPro" id="IPR000477">
    <property type="entry name" value="RT_dom"/>
</dbReference>
<evidence type="ECO:0000313" key="5">
    <source>
        <dbReference type="Proteomes" id="UP001148838"/>
    </source>
</evidence>
<evidence type="ECO:0000313" key="4">
    <source>
        <dbReference type="EMBL" id="KAJ4446696.1"/>
    </source>
</evidence>
<feature type="region of interest" description="Disordered" evidence="2">
    <location>
        <begin position="1"/>
        <end position="58"/>
    </location>
</feature>
<proteinExistence type="predicted"/>
<feature type="region of interest" description="Disordered" evidence="2">
    <location>
        <begin position="217"/>
        <end position="252"/>
    </location>
</feature>
<feature type="non-terminal residue" evidence="4">
    <location>
        <position position="1"/>
    </location>
</feature>
<feature type="compositionally biased region" description="Polar residues" evidence="2">
    <location>
        <begin position="22"/>
        <end position="31"/>
    </location>
</feature>
<dbReference type="Pfam" id="PF00078">
    <property type="entry name" value="RVT_1"/>
    <property type="match status" value="1"/>
</dbReference>
<dbReference type="PANTHER" id="PTHR47027:SF20">
    <property type="entry name" value="REVERSE TRANSCRIPTASE-LIKE PROTEIN WITH RNA-DIRECTED DNA POLYMERASE DOMAIN"/>
    <property type="match status" value="1"/>
</dbReference>
<evidence type="ECO:0000256" key="2">
    <source>
        <dbReference type="SAM" id="MobiDB-lite"/>
    </source>
</evidence>
<comment type="caution">
    <text evidence="4">The sequence shown here is derived from an EMBL/GenBank/DDBJ whole genome shotgun (WGS) entry which is preliminary data.</text>
</comment>
<keyword evidence="5" id="KW-1185">Reference proteome</keyword>
<keyword evidence="1" id="KW-0175">Coiled coil</keyword>
<evidence type="ECO:0000259" key="3">
    <source>
        <dbReference type="Pfam" id="PF00078"/>
    </source>
</evidence>
<organism evidence="4 5">
    <name type="scientific">Periplaneta americana</name>
    <name type="common">American cockroach</name>
    <name type="synonym">Blatta americana</name>
    <dbReference type="NCBI Taxonomy" id="6978"/>
    <lineage>
        <taxon>Eukaryota</taxon>
        <taxon>Metazoa</taxon>
        <taxon>Ecdysozoa</taxon>
        <taxon>Arthropoda</taxon>
        <taxon>Hexapoda</taxon>
        <taxon>Insecta</taxon>
        <taxon>Pterygota</taxon>
        <taxon>Neoptera</taxon>
        <taxon>Polyneoptera</taxon>
        <taxon>Dictyoptera</taxon>
        <taxon>Blattodea</taxon>
        <taxon>Blattoidea</taxon>
        <taxon>Blattidae</taxon>
        <taxon>Blattinae</taxon>
        <taxon>Periplaneta</taxon>
    </lineage>
</organism>
<reference evidence="4 5" key="1">
    <citation type="journal article" date="2022" name="Allergy">
        <title>Genome assembly and annotation of Periplaneta americana reveal a comprehensive cockroach allergen profile.</title>
        <authorList>
            <person name="Wang L."/>
            <person name="Xiong Q."/>
            <person name="Saelim N."/>
            <person name="Wang L."/>
            <person name="Nong W."/>
            <person name="Wan A.T."/>
            <person name="Shi M."/>
            <person name="Liu X."/>
            <person name="Cao Q."/>
            <person name="Hui J.H.L."/>
            <person name="Sookrung N."/>
            <person name="Leung T.F."/>
            <person name="Tungtrongchitr A."/>
            <person name="Tsui S.K.W."/>
        </authorList>
    </citation>
    <scope>NUCLEOTIDE SEQUENCE [LARGE SCALE GENOMIC DNA]</scope>
    <source>
        <strain evidence="4">PWHHKU_190912</strain>
    </source>
</reference>
<dbReference type="PANTHER" id="PTHR47027">
    <property type="entry name" value="REVERSE TRANSCRIPTASE DOMAIN-CONTAINING PROTEIN"/>
    <property type="match status" value="1"/>
</dbReference>
<feature type="coiled-coil region" evidence="1">
    <location>
        <begin position="81"/>
        <end position="115"/>
    </location>
</feature>
<dbReference type="EMBL" id="JAJSOF020000009">
    <property type="protein sequence ID" value="KAJ4446696.1"/>
    <property type="molecule type" value="Genomic_DNA"/>
</dbReference>